<protein>
    <recommendedName>
        <fullName evidence="2">SH3b domain-containing protein</fullName>
    </recommendedName>
</protein>
<dbReference type="Pfam" id="PF08239">
    <property type="entry name" value="SH3_3"/>
    <property type="match status" value="1"/>
</dbReference>
<organism evidence="3 4">
    <name type="scientific">Candidatus Roizmanbacteria bacterium GW2011_GWC2_35_12</name>
    <dbReference type="NCBI Taxonomy" id="1618485"/>
    <lineage>
        <taxon>Bacteria</taxon>
        <taxon>Candidatus Roizmaniibacteriota</taxon>
    </lineage>
</organism>
<reference evidence="3 4" key="1">
    <citation type="journal article" date="2015" name="Nature">
        <title>rRNA introns, odd ribosomes, and small enigmatic genomes across a large radiation of phyla.</title>
        <authorList>
            <person name="Brown C.T."/>
            <person name="Hug L.A."/>
            <person name="Thomas B.C."/>
            <person name="Sharon I."/>
            <person name="Castelle C.J."/>
            <person name="Singh A."/>
            <person name="Wilkins M.J."/>
            <person name="Williams K.H."/>
            <person name="Banfield J.F."/>
        </authorList>
    </citation>
    <scope>NUCLEOTIDE SEQUENCE [LARGE SCALE GENOMIC DNA]</scope>
</reference>
<evidence type="ECO:0000256" key="1">
    <source>
        <dbReference type="SAM" id="Phobius"/>
    </source>
</evidence>
<accession>A0A0G0BEQ1</accession>
<dbReference type="AlphaFoldDB" id="A0A0G0BEQ1"/>
<name>A0A0G0BEQ1_9BACT</name>
<keyword evidence="1" id="KW-1133">Transmembrane helix</keyword>
<keyword evidence="1" id="KW-0472">Membrane</keyword>
<dbReference type="Proteomes" id="UP000034127">
    <property type="component" value="Unassembled WGS sequence"/>
</dbReference>
<evidence type="ECO:0000313" key="4">
    <source>
        <dbReference type="Proteomes" id="UP000034127"/>
    </source>
</evidence>
<evidence type="ECO:0000313" key="3">
    <source>
        <dbReference type="EMBL" id="KKP67909.1"/>
    </source>
</evidence>
<comment type="caution">
    <text evidence="3">The sequence shown here is derived from an EMBL/GenBank/DDBJ whole genome shotgun (WGS) entry which is preliminary data.</text>
</comment>
<proteinExistence type="predicted"/>
<dbReference type="Gene3D" id="2.30.30.40">
    <property type="entry name" value="SH3 Domains"/>
    <property type="match status" value="1"/>
</dbReference>
<dbReference type="EMBL" id="LBPX01000007">
    <property type="protein sequence ID" value="KKP67909.1"/>
    <property type="molecule type" value="Genomic_DNA"/>
</dbReference>
<dbReference type="InterPro" id="IPR003646">
    <property type="entry name" value="SH3-like_bac-type"/>
</dbReference>
<evidence type="ECO:0000259" key="2">
    <source>
        <dbReference type="Pfam" id="PF08239"/>
    </source>
</evidence>
<feature type="domain" description="SH3b" evidence="2">
    <location>
        <begin position="122"/>
        <end position="173"/>
    </location>
</feature>
<keyword evidence="1" id="KW-0812">Transmembrane</keyword>
<feature type="transmembrane region" description="Helical" evidence="1">
    <location>
        <begin position="7"/>
        <end position="25"/>
    </location>
</feature>
<gene>
    <name evidence="3" type="ORF">UR63_C0007G0019</name>
</gene>
<sequence>MEVNNKRIFIIIGVFLVTIVAYSLTKNFFINRFTLIEKKQDQIIAELKKIKVETKINPTEAPTFTTIQEIGRLRKELTRLQDQVDEQYGVLGLVTSSPSATPSLTEQIGLNFVRIPSGKWKTVDVHQEKSSSSRIIGQMASDTSYPYTKKEDNYYYIALDDNSYGWVHKQFIEEY</sequence>